<dbReference type="Proteomes" id="UP000243528">
    <property type="component" value="Unassembled WGS sequence"/>
</dbReference>
<comment type="caution">
    <text evidence="4">The sequence shown here is derived from an EMBL/GenBank/DDBJ whole genome shotgun (WGS) entry which is preliminary data.</text>
</comment>
<dbReference type="InterPro" id="IPR025877">
    <property type="entry name" value="MobA-like_NTP_Trfase"/>
</dbReference>
<reference evidence="4 5" key="1">
    <citation type="submission" date="2018-03" db="EMBL/GenBank/DDBJ databases">
        <title>Genomic Encyclopedia of Archaeal and Bacterial Type Strains, Phase II (KMG-II): from individual species to whole genera.</title>
        <authorList>
            <person name="Goeker M."/>
        </authorList>
    </citation>
    <scope>NUCLEOTIDE SEQUENCE [LARGE SCALE GENOMIC DNA]</scope>
    <source>
        <strain evidence="4 5">DSM 45211</strain>
    </source>
</reference>
<dbReference type="GO" id="GO:0016779">
    <property type="term" value="F:nucleotidyltransferase activity"/>
    <property type="evidence" value="ECO:0007669"/>
    <property type="project" value="UniProtKB-ARBA"/>
</dbReference>
<dbReference type="EMBL" id="PYGE01000004">
    <property type="protein sequence ID" value="PSL05208.1"/>
    <property type="molecule type" value="Genomic_DNA"/>
</dbReference>
<evidence type="ECO:0000313" key="4">
    <source>
        <dbReference type="EMBL" id="PSL05208.1"/>
    </source>
</evidence>
<feature type="domain" description="MobA-like NTP transferase" evidence="3">
    <location>
        <begin position="7"/>
        <end position="156"/>
    </location>
</feature>
<gene>
    <name evidence="4" type="ORF">CLV30_10474</name>
</gene>
<evidence type="ECO:0000259" key="3">
    <source>
        <dbReference type="Pfam" id="PF12804"/>
    </source>
</evidence>
<evidence type="ECO:0000256" key="1">
    <source>
        <dbReference type="ARBA" id="ARBA00022679"/>
    </source>
</evidence>
<dbReference type="Pfam" id="PF12804">
    <property type="entry name" value="NTP_transf_3"/>
    <property type="match status" value="1"/>
</dbReference>
<evidence type="ECO:0000313" key="5">
    <source>
        <dbReference type="Proteomes" id="UP000243528"/>
    </source>
</evidence>
<feature type="region of interest" description="Disordered" evidence="2">
    <location>
        <begin position="178"/>
        <end position="205"/>
    </location>
</feature>
<protein>
    <submittedName>
        <fullName evidence="4">Molybdopterin-guanine dinucleotide biosynthesis protein A</fullName>
    </submittedName>
</protein>
<name>A0A2P8E6Z3_9ACTN</name>
<dbReference type="AlphaFoldDB" id="A0A2P8E6Z3"/>
<dbReference type="PANTHER" id="PTHR19136:SF81">
    <property type="entry name" value="MOLYBDENUM COFACTOR GUANYLYLTRANSFERASE"/>
    <property type="match status" value="1"/>
</dbReference>
<proteinExistence type="predicted"/>
<keyword evidence="1" id="KW-0808">Transferase</keyword>
<sequence>MTPPWAALVLAGGGARRLGGRDKPALVVGGRTLLDRAVDSCVDAGELVVVGPPRPTDGTPLRWTREEPPGSGPLAALAAGLDALLTDPPVVVVLAADLPAVTPELVRGLVEALPAEADALLVTDADGRLQPLLGVYRRPALTAALRGVGDPRGRPLHRILPSLTVATVPDARASSDIDTAQDLARWQTRPAEGNDGAPTDMERDD</sequence>
<dbReference type="Gene3D" id="3.90.550.10">
    <property type="entry name" value="Spore Coat Polysaccharide Biosynthesis Protein SpsA, Chain A"/>
    <property type="match status" value="1"/>
</dbReference>
<dbReference type="RefSeq" id="WP_205740532.1">
    <property type="nucleotide sequence ID" value="NZ_ML142899.1"/>
</dbReference>
<accession>A0A2P8E6Z3</accession>
<evidence type="ECO:0000256" key="2">
    <source>
        <dbReference type="SAM" id="MobiDB-lite"/>
    </source>
</evidence>
<dbReference type="SUPFAM" id="SSF53448">
    <property type="entry name" value="Nucleotide-diphospho-sugar transferases"/>
    <property type="match status" value="1"/>
</dbReference>
<organism evidence="4 5">
    <name type="scientific">Haloactinopolyspora alba</name>
    <dbReference type="NCBI Taxonomy" id="648780"/>
    <lineage>
        <taxon>Bacteria</taxon>
        <taxon>Bacillati</taxon>
        <taxon>Actinomycetota</taxon>
        <taxon>Actinomycetes</taxon>
        <taxon>Jiangellales</taxon>
        <taxon>Jiangellaceae</taxon>
        <taxon>Haloactinopolyspora</taxon>
    </lineage>
</organism>
<keyword evidence="5" id="KW-1185">Reference proteome</keyword>
<dbReference type="InterPro" id="IPR029044">
    <property type="entry name" value="Nucleotide-diphossugar_trans"/>
</dbReference>
<dbReference type="PANTHER" id="PTHR19136">
    <property type="entry name" value="MOLYBDENUM COFACTOR GUANYLYLTRANSFERASE"/>
    <property type="match status" value="1"/>
</dbReference>